<feature type="transmembrane region" description="Helical" evidence="2">
    <location>
        <begin position="6"/>
        <end position="29"/>
    </location>
</feature>
<organism evidence="3 4">
    <name type="scientific">Chitinophaga barathri</name>
    <dbReference type="NCBI Taxonomy" id="1647451"/>
    <lineage>
        <taxon>Bacteria</taxon>
        <taxon>Pseudomonadati</taxon>
        <taxon>Bacteroidota</taxon>
        <taxon>Chitinophagia</taxon>
        <taxon>Chitinophagales</taxon>
        <taxon>Chitinophagaceae</taxon>
        <taxon>Chitinophaga</taxon>
    </lineage>
</organism>
<keyword evidence="1" id="KW-0175">Coiled coil</keyword>
<reference evidence="4" key="1">
    <citation type="submission" date="2018-11" db="EMBL/GenBank/DDBJ databases">
        <title>Chitinophaga lutea sp.nov., isolate from arsenic contaminated soil.</title>
        <authorList>
            <person name="Zong Y."/>
        </authorList>
    </citation>
    <scope>NUCLEOTIDE SEQUENCE [LARGE SCALE GENOMIC DNA]</scope>
    <source>
        <strain evidence="4">YLT18</strain>
    </source>
</reference>
<keyword evidence="2" id="KW-0812">Transmembrane</keyword>
<dbReference type="InterPro" id="IPR036388">
    <property type="entry name" value="WH-like_DNA-bd_sf"/>
</dbReference>
<evidence type="ECO:0000313" key="4">
    <source>
        <dbReference type="Proteomes" id="UP000279089"/>
    </source>
</evidence>
<evidence type="ECO:0000256" key="1">
    <source>
        <dbReference type="SAM" id="Coils"/>
    </source>
</evidence>
<keyword evidence="2" id="KW-0472">Membrane</keyword>
<dbReference type="GO" id="GO:0003677">
    <property type="term" value="F:DNA binding"/>
    <property type="evidence" value="ECO:0007669"/>
    <property type="project" value="InterPro"/>
</dbReference>
<name>A0A3N4MFE9_9BACT</name>
<dbReference type="Proteomes" id="UP000279089">
    <property type="component" value="Unassembled WGS sequence"/>
</dbReference>
<comment type="caution">
    <text evidence="3">The sequence shown here is derived from an EMBL/GenBank/DDBJ whole genome shotgun (WGS) entry which is preliminary data.</text>
</comment>
<evidence type="ECO:0008006" key="5">
    <source>
        <dbReference type="Google" id="ProtNLM"/>
    </source>
</evidence>
<accession>A0A3N4MFE9</accession>
<evidence type="ECO:0000256" key="2">
    <source>
        <dbReference type="SAM" id="Phobius"/>
    </source>
</evidence>
<dbReference type="AlphaFoldDB" id="A0A3N4MFE9"/>
<dbReference type="GO" id="GO:0006355">
    <property type="term" value="P:regulation of DNA-templated transcription"/>
    <property type="evidence" value="ECO:0007669"/>
    <property type="project" value="InterPro"/>
</dbReference>
<protein>
    <recommendedName>
        <fullName evidence="5">HTH luxR-type domain-containing protein</fullName>
    </recommendedName>
</protein>
<dbReference type="SUPFAM" id="SSF46894">
    <property type="entry name" value="C-terminal effector domain of the bipartite response regulators"/>
    <property type="match status" value="1"/>
</dbReference>
<dbReference type="EMBL" id="RMBX01000015">
    <property type="protein sequence ID" value="RPD38379.1"/>
    <property type="molecule type" value="Genomic_DNA"/>
</dbReference>
<evidence type="ECO:0000313" key="3">
    <source>
        <dbReference type="EMBL" id="RPD38379.1"/>
    </source>
</evidence>
<keyword evidence="2" id="KW-1133">Transmembrane helix</keyword>
<gene>
    <name evidence="3" type="ORF">EG028_24200</name>
</gene>
<dbReference type="InterPro" id="IPR016032">
    <property type="entry name" value="Sig_transdc_resp-reg_C-effctor"/>
</dbReference>
<sequence length="239" mass="27900">MPLTNLTLLLIALYGGIAILTILGVAFLIRSFYYSKKYVEQKERRLLQEKETARLQIILLEKNNHNLSHDLDQAELRSRLYEEQTAAQAEKIFVLEEETARVTARLEQLQKEVMASALQLERKNDILQALREKLHQPGLNMDKLIHKEQQVDDDFKEYRASLKNIHPGFYTSLHEKAVQKLTPLDEKYCALIYMKLSNKQIASLLNIEPRSIQMTKYRLKQKFGLGKDDSLDVYIRQII</sequence>
<keyword evidence="4" id="KW-1185">Reference proteome</keyword>
<dbReference type="Gene3D" id="1.10.10.10">
    <property type="entry name" value="Winged helix-like DNA-binding domain superfamily/Winged helix DNA-binding domain"/>
    <property type="match status" value="1"/>
</dbReference>
<feature type="coiled-coil region" evidence="1">
    <location>
        <begin position="57"/>
        <end position="126"/>
    </location>
</feature>
<proteinExistence type="predicted"/>